<evidence type="ECO:0000313" key="3">
    <source>
        <dbReference type="Proteomes" id="UP001500298"/>
    </source>
</evidence>
<dbReference type="RefSeq" id="WP_345373304.1">
    <property type="nucleotide sequence ID" value="NZ_BAABJX010000047.1"/>
</dbReference>
<dbReference type="Gene3D" id="2.180.10.10">
    <property type="entry name" value="RHS repeat-associated core"/>
    <property type="match status" value="1"/>
</dbReference>
<protein>
    <recommendedName>
        <fullName evidence="1">Tox-ART-HYD1 domain-containing protein</fullName>
    </recommendedName>
</protein>
<evidence type="ECO:0000259" key="1">
    <source>
        <dbReference type="Pfam" id="PF15633"/>
    </source>
</evidence>
<proteinExistence type="predicted"/>
<sequence>MPPTPHTNSFGQQIQARSFTTDAYRYGFNGKENDKDFGNAQLIQDYGFRLYNPGIGRFLSVDPLTKEYPWYTPYQFAGNTPVQAIDLDGLEEYHYLFTKENGKPIITFSHESDVYAVDTKLWSAGDPIPEGEQYYILHHEDAYWGDKTWEFSSYQELMGVEDISDLGAPREMKREAMVNIAMSFQPPGGIRMQGINNKAKGFRIKGPGAAGKGSIKPDKYIIYHYTSKKGYNAIRSGKDITFKVMGNSKNGRAVWFSSDSPDFLKNHKNTVKKRLGVTREKSEYYFKIEMTAEEYKKLGRLKGDRGEHIYKSEVNISIPKDRVEMGKTNF</sequence>
<dbReference type="Pfam" id="PF15633">
    <property type="entry name" value="Tox-ART-HYD1"/>
    <property type="match status" value="1"/>
</dbReference>
<evidence type="ECO:0000313" key="2">
    <source>
        <dbReference type="EMBL" id="GAA4843370.1"/>
    </source>
</evidence>
<dbReference type="InterPro" id="IPR022385">
    <property type="entry name" value="Rhs_assc_core"/>
</dbReference>
<dbReference type="PANTHER" id="PTHR32305">
    <property type="match status" value="1"/>
</dbReference>
<dbReference type="EMBL" id="BAABJX010000047">
    <property type="protein sequence ID" value="GAA4843370.1"/>
    <property type="molecule type" value="Genomic_DNA"/>
</dbReference>
<dbReference type="InterPro" id="IPR028920">
    <property type="entry name" value="Tox-ART-HYD1_dom"/>
</dbReference>
<organism evidence="2 3">
    <name type="scientific">Algivirga pacifica</name>
    <dbReference type="NCBI Taxonomy" id="1162670"/>
    <lineage>
        <taxon>Bacteria</taxon>
        <taxon>Pseudomonadati</taxon>
        <taxon>Bacteroidota</taxon>
        <taxon>Cytophagia</taxon>
        <taxon>Cytophagales</taxon>
        <taxon>Flammeovirgaceae</taxon>
        <taxon>Algivirga</taxon>
    </lineage>
</organism>
<reference evidence="3" key="1">
    <citation type="journal article" date="2019" name="Int. J. Syst. Evol. Microbiol.">
        <title>The Global Catalogue of Microorganisms (GCM) 10K type strain sequencing project: providing services to taxonomists for standard genome sequencing and annotation.</title>
        <authorList>
            <consortium name="The Broad Institute Genomics Platform"/>
            <consortium name="The Broad Institute Genome Sequencing Center for Infectious Disease"/>
            <person name="Wu L."/>
            <person name="Ma J."/>
        </authorList>
    </citation>
    <scope>NUCLEOTIDE SEQUENCE [LARGE SCALE GENOMIC DNA]</scope>
    <source>
        <strain evidence="3">JCM 18326</strain>
    </source>
</reference>
<feature type="domain" description="Tox-ART-HYD1" evidence="1">
    <location>
        <begin position="222"/>
        <end position="292"/>
    </location>
</feature>
<comment type="caution">
    <text evidence="2">The sequence shown here is derived from an EMBL/GenBank/DDBJ whole genome shotgun (WGS) entry which is preliminary data.</text>
</comment>
<gene>
    <name evidence="2" type="ORF">GCM10023331_30440</name>
</gene>
<keyword evidence="3" id="KW-1185">Reference proteome</keyword>
<dbReference type="Proteomes" id="UP001500298">
    <property type="component" value="Unassembled WGS sequence"/>
</dbReference>
<dbReference type="InterPro" id="IPR050708">
    <property type="entry name" value="T6SS_VgrG/RHS"/>
</dbReference>
<accession>A0ABP9DIJ6</accession>
<dbReference type="PANTHER" id="PTHR32305:SF15">
    <property type="entry name" value="PROTEIN RHSA-RELATED"/>
    <property type="match status" value="1"/>
</dbReference>
<dbReference type="NCBIfam" id="TIGR03696">
    <property type="entry name" value="Rhs_assc_core"/>
    <property type="match status" value="1"/>
</dbReference>
<name>A0ABP9DIJ6_9BACT</name>